<proteinExistence type="predicted"/>
<gene>
    <name evidence="1" type="ORF">I7X13_19550</name>
</gene>
<evidence type="ECO:0000313" key="1">
    <source>
        <dbReference type="EMBL" id="MBH8560265.1"/>
    </source>
</evidence>
<dbReference type="RefSeq" id="WP_198076769.1">
    <property type="nucleotide sequence ID" value="NZ_JAEDAE010000012.1"/>
</dbReference>
<comment type="caution">
    <text evidence="1">The sequence shown here is derived from an EMBL/GenBank/DDBJ whole genome shotgun (WGS) entry which is preliminary data.</text>
</comment>
<dbReference type="Proteomes" id="UP000625631">
    <property type="component" value="Unassembled WGS sequence"/>
</dbReference>
<evidence type="ECO:0000313" key="2">
    <source>
        <dbReference type="Proteomes" id="UP000625631"/>
    </source>
</evidence>
<protein>
    <submittedName>
        <fullName evidence="1">Uncharacterized protein</fullName>
    </submittedName>
</protein>
<accession>A0ABS0QCB7</accession>
<sequence length="116" mass="12514">MQAIRSHLALLLLLCLVRTLLPEAWILALHPHAHTTEEPAQAPAFRHKGKALVSAKHQHCDVEQFYDVAFQAAGPVGVPQPRVAVRYAAAPALPPVRPAAGEVLFARSLRGPPARA</sequence>
<organism evidence="1 2">
    <name type="scientific">Hymenobacter negativus</name>
    <dbReference type="NCBI Taxonomy" id="2795026"/>
    <lineage>
        <taxon>Bacteria</taxon>
        <taxon>Pseudomonadati</taxon>
        <taxon>Bacteroidota</taxon>
        <taxon>Cytophagia</taxon>
        <taxon>Cytophagales</taxon>
        <taxon>Hymenobacteraceae</taxon>
        <taxon>Hymenobacter</taxon>
    </lineage>
</organism>
<name>A0ABS0QCB7_9BACT</name>
<dbReference type="EMBL" id="JAEDAE010000012">
    <property type="protein sequence ID" value="MBH8560265.1"/>
    <property type="molecule type" value="Genomic_DNA"/>
</dbReference>
<keyword evidence="2" id="KW-1185">Reference proteome</keyword>
<reference evidence="1 2" key="1">
    <citation type="submission" date="2020-12" db="EMBL/GenBank/DDBJ databases">
        <title>Hymenobacter sp.</title>
        <authorList>
            <person name="Kim M.K."/>
        </authorList>
    </citation>
    <scope>NUCLEOTIDE SEQUENCE [LARGE SCALE GENOMIC DNA]</scope>
    <source>
        <strain evidence="1 2">BT442</strain>
    </source>
</reference>